<name>A0A1M5M5R1_9BURK</name>
<evidence type="ECO:0000256" key="4">
    <source>
        <dbReference type="ARBA" id="ARBA00022692"/>
    </source>
</evidence>
<reference evidence="9 10" key="1">
    <citation type="submission" date="2016-11" db="EMBL/GenBank/DDBJ databases">
        <authorList>
            <person name="Jaros S."/>
            <person name="Januszkiewicz K."/>
            <person name="Wedrychowicz H."/>
        </authorList>
    </citation>
    <scope>NUCLEOTIDE SEQUENCE [LARGE SCALE GENOMIC DNA]</scope>
    <source>
        <strain evidence="9 10">CGMCC 1.10190</strain>
    </source>
</reference>
<dbReference type="InterPro" id="IPR023679">
    <property type="entry name" value="UPF0761_bac"/>
</dbReference>
<dbReference type="Proteomes" id="UP000184226">
    <property type="component" value="Unassembled WGS sequence"/>
</dbReference>
<accession>A0A1M5M5R1</accession>
<dbReference type="OrthoDB" id="9808671at2"/>
<evidence type="ECO:0000256" key="3">
    <source>
        <dbReference type="ARBA" id="ARBA00022519"/>
    </source>
</evidence>
<comment type="subcellular location">
    <subcellularLocation>
        <location evidence="1 7">Cell membrane</location>
        <topology evidence="1 7">Multi-pass membrane protein</topology>
    </subcellularLocation>
</comment>
<keyword evidence="2 7" id="KW-1003">Cell membrane</keyword>
<evidence type="ECO:0000256" key="2">
    <source>
        <dbReference type="ARBA" id="ARBA00022475"/>
    </source>
</evidence>
<dbReference type="PANTHER" id="PTHR30213">
    <property type="entry name" value="INNER MEMBRANE PROTEIN YHJD"/>
    <property type="match status" value="1"/>
</dbReference>
<proteinExistence type="inferred from homology"/>
<protein>
    <recommendedName>
        <fullName evidence="7">UPF0761 membrane protein SAMN04488135_101136</fullName>
    </recommendedName>
</protein>
<dbReference type="InterPro" id="IPR017039">
    <property type="entry name" value="Virul_fac_BrkB"/>
</dbReference>
<feature type="transmembrane region" description="Helical" evidence="7">
    <location>
        <begin position="130"/>
        <end position="152"/>
    </location>
</feature>
<keyword evidence="6 7" id="KW-0472">Membrane</keyword>
<evidence type="ECO:0000256" key="5">
    <source>
        <dbReference type="ARBA" id="ARBA00022989"/>
    </source>
</evidence>
<evidence type="ECO:0000313" key="10">
    <source>
        <dbReference type="Proteomes" id="UP000184226"/>
    </source>
</evidence>
<feature type="transmembrane region" description="Helical" evidence="7">
    <location>
        <begin position="285"/>
        <end position="309"/>
    </location>
</feature>
<evidence type="ECO:0000313" key="9">
    <source>
        <dbReference type="EMBL" id="SHG72602.1"/>
    </source>
</evidence>
<evidence type="ECO:0000256" key="1">
    <source>
        <dbReference type="ARBA" id="ARBA00004651"/>
    </source>
</evidence>
<keyword evidence="10" id="KW-1185">Reference proteome</keyword>
<dbReference type="Pfam" id="PF03631">
    <property type="entry name" value="Virul_fac_BrkB"/>
    <property type="match status" value="1"/>
</dbReference>
<feature type="transmembrane region" description="Helical" evidence="7">
    <location>
        <begin position="66"/>
        <end position="96"/>
    </location>
</feature>
<feature type="region of interest" description="Disordered" evidence="8">
    <location>
        <begin position="1"/>
        <end position="41"/>
    </location>
</feature>
<dbReference type="RefSeq" id="WP_073101013.1">
    <property type="nucleotide sequence ID" value="NZ_FQXE01000001.1"/>
</dbReference>
<dbReference type="AlphaFoldDB" id="A0A1M5M5R1"/>
<keyword evidence="5 7" id="KW-1133">Transmembrane helix</keyword>
<comment type="similarity">
    <text evidence="7">Belongs to the UPF0761 family.</text>
</comment>
<gene>
    <name evidence="9" type="ORF">SAMN04488135_101136</name>
</gene>
<dbReference type="NCBIfam" id="TIGR00765">
    <property type="entry name" value="yihY_not_rbn"/>
    <property type="match status" value="1"/>
</dbReference>
<evidence type="ECO:0000256" key="8">
    <source>
        <dbReference type="SAM" id="MobiDB-lite"/>
    </source>
</evidence>
<dbReference type="HAMAP" id="MF_00672">
    <property type="entry name" value="UPF0761"/>
    <property type="match status" value="1"/>
</dbReference>
<feature type="transmembrane region" description="Helical" evidence="7">
    <location>
        <begin position="244"/>
        <end position="265"/>
    </location>
</feature>
<dbReference type="STRING" id="658167.SAMN04488135_101136"/>
<dbReference type="PANTHER" id="PTHR30213:SF0">
    <property type="entry name" value="UPF0761 MEMBRANE PROTEIN YIHY"/>
    <property type="match status" value="1"/>
</dbReference>
<keyword evidence="4 7" id="KW-0812">Transmembrane</keyword>
<keyword evidence="3" id="KW-0997">Cell inner membrane</keyword>
<feature type="transmembrane region" description="Helical" evidence="7">
    <location>
        <begin position="209"/>
        <end position="232"/>
    </location>
</feature>
<organism evidence="9 10">
    <name type="scientific">Pollutimonas bauzanensis</name>
    <dbReference type="NCBI Taxonomy" id="658167"/>
    <lineage>
        <taxon>Bacteria</taxon>
        <taxon>Pseudomonadati</taxon>
        <taxon>Pseudomonadota</taxon>
        <taxon>Betaproteobacteria</taxon>
        <taxon>Burkholderiales</taxon>
        <taxon>Alcaligenaceae</taxon>
        <taxon>Pollutimonas</taxon>
    </lineage>
</organism>
<dbReference type="GO" id="GO:0005886">
    <property type="term" value="C:plasma membrane"/>
    <property type="evidence" value="ECO:0007669"/>
    <property type="project" value="UniProtKB-SubCell"/>
</dbReference>
<dbReference type="EMBL" id="FQXE01000001">
    <property type="protein sequence ID" value="SHG72602.1"/>
    <property type="molecule type" value="Genomic_DNA"/>
</dbReference>
<sequence>MTTRNDSAIEKSADPQDPAAPAGSAVAPEEAARLEAADAPQSGLGNAGKIARFALQRAGEKKLTQVAASLTFTTVLGIVPLLAVVLSLFTAFPLFADFRVALEGFLTTSLMPPAVSENVMFYLNQFAAKASGLTAIGSLFLIVTSALLIMTIDEAFNDIWQVERQRPLRQRMLVYWAIISLGPILAGGSLWATSVLARESLGHVEELPAIFSFALSFVPLLATGLGFTALFVGVPNRRVLWRDALVGGLGTAVVLEIMRSGFAYYLTQFPSYTIIYGAFATLPIFLLWIYLSWLAILLGATVAATLPALKQRRWELQHYPGAVFVDAIRVLRMLWIAQGTQPPGRSMGFLCSRLQLHQDELSTVLKALKRLGYVVDTHGKEADQWVLACDQREATIGPLIDAVLIDRAQPGLLAENLLLDATSLSLTHADQRLEDLFAGQLALPESPHMVQNTLTVSHGDTQENNHVESQ</sequence>
<evidence type="ECO:0000256" key="7">
    <source>
        <dbReference type="HAMAP-Rule" id="MF_00672"/>
    </source>
</evidence>
<feature type="transmembrane region" description="Helical" evidence="7">
    <location>
        <begin position="173"/>
        <end position="197"/>
    </location>
</feature>
<evidence type="ECO:0000256" key="6">
    <source>
        <dbReference type="ARBA" id="ARBA00023136"/>
    </source>
</evidence>